<reference evidence="1 2" key="1">
    <citation type="submission" date="2019-02" db="EMBL/GenBank/DDBJ databases">
        <title>Genome sequence of the sea-ice species Brumimicrobium glaciale.</title>
        <authorList>
            <person name="Bowman J.P."/>
        </authorList>
    </citation>
    <scope>NUCLEOTIDE SEQUENCE [LARGE SCALE GENOMIC DNA]</scope>
    <source>
        <strain evidence="1 2">IC156</strain>
    </source>
</reference>
<dbReference type="OrthoDB" id="1467755at2"/>
<proteinExistence type="predicted"/>
<evidence type="ECO:0008006" key="3">
    <source>
        <dbReference type="Google" id="ProtNLM"/>
    </source>
</evidence>
<accession>A0A4Q4KNH7</accession>
<keyword evidence="2" id="KW-1185">Reference proteome</keyword>
<name>A0A4Q4KNH7_9FLAO</name>
<evidence type="ECO:0000313" key="2">
    <source>
        <dbReference type="Proteomes" id="UP000293952"/>
    </source>
</evidence>
<protein>
    <recommendedName>
        <fullName evidence="3">Lipoprotein</fullName>
    </recommendedName>
</protein>
<comment type="caution">
    <text evidence="1">The sequence shown here is derived from an EMBL/GenBank/DDBJ whole genome shotgun (WGS) entry which is preliminary data.</text>
</comment>
<dbReference type="AlphaFoldDB" id="A0A4Q4KNH7"/>
<dbReference type="Proteomes" id="UP000293952">
    <property type="component" value="Unassembled WGS sequence"/>
</dbReference>
<dbReference type="PROSITE" id="PS51257">
    <property type="entry name" value="PROKAR_LIPOPROTEIN"/>
    <property type="match status" value="1"/>
</dbReference>
<dbReference type="EMBL" id="SETE01000002">
    <property type="protein sequence ID" value="RYM34955.1"/>
    <property type="molecule type" value="Genomic_DNA"/>
</dbReference>
<gene>
    <name evidence="1" type="ORF">ERX46_06165</name>
</gene>
<evidence type="ECO:0000313" key="1">
    <source>
        <dbReference type="EMBL" id="RYM34955.1"/>
    </source>
</evidence>
<dbReference type="RefSeq" id="WP_130092963.1">
    <property type="nucleotide sequence ID" value="NZ_SETE01000002.1"/>
</dbReference>
<sequence>MRLVKSTFNQSATLGVLLIISILFLLSSCMSIKPGSSKSGKKYYESFYVGEGGTQYFIKPISFEKEKGKDEVFLDFTFRYRDNMNSNAVINYSVQIDEIIREVDSLVIINASNSMTSSVNKLLFNTREGDGFQSRYSTEVPLKKLKDLFGNNEWAVKVYATGKEHIFYPSNKSKKKIKILNDNVFILFN</sequence>
<organism evidence="1 2">
    <name type="scientific">Brumimicrobium glaciale</name>
    <dbReference type="NCBI Taxonomy" id="200475"/>
    <lineage>
        <taxon>Bacteria</taxon>
        <taxon>Pseudomonadati</taxon>
        <taxon>Bacteroidota</taxon>
        <taxon>Flavobacteriia</taxon>
        <taxon>Flavobacteriales</taxon>
        <taxon>Crocinitomicaceae</taxon>
        <taxon>Brumimicrobium</taxon>
    </lineage>
</organism>